<organism evidence="2 3">
    <name type="scientific">Plasmodium vivax North Korean</name>
    <dbReference type="NCBI Taxonomy" id="1035514"/>
    <lineage>
        <taxon>Eukaryota</taxon>
        <taxon>Sar</taxon>
        <taxon>Alveolata</taxon>
        <taxon>Apicomplexa</taxon>
        <taxon>Aconoidasida</taxon>
        <taxon>Haemosporida</taxon>
        <taxon>Plasmodiidae</taxon>
        <taxon>Plasmodium</taxon>
        <taxon>Plasmodium (Plasmodium)</taxon>
    </lineage>
</organism>
<evidence type="ECO:0000256" key="1">
    <source>
        <dbReference type="SAM" id="Phobius"/>
    </source>
</evidence>
<dbReference type="InterPro" id="IPR008780">
    <property type="entry name" value="Plasmodium_Vir"/>
</dbReference>
<accession>A0A0J9WFC0</accession>
<feature type="transmembrane region" description="Helical" evidence="1">
    <location>
        <begin position="197"/>
        <end position="220"/>
    </location>
</feature>
<keyword evidence="1" id="KW-0472">Membrane</keyword>
<protein>
    <recommendedName>
        <fullName evidence="4">VIR protein</fullName>
    </recommendedName>
</protein>
<keyword evidence="1" id="KW-0812">Transmembrane</keyword>
<sequence>MESSKSNFKDITTAKTICEQFIKLYNSLTDCKTKSNTNPKYKKCSEFLNYWINFKLRKSIKNEDSTFCSVYNGLESQIFGRDDFSTLLDFIYDINKDDLHKMNILYSLYENYSKLNDIIDSSSVPKKQVLPHSTACCTDYIQAKYICNGGNNNSSTFCKKLGTFESEYEQLYQKFDEKRSQFSDNLIKLEECPNNKIITTAVTGTVVGLIPLFGVLYKFTPMGQMFRSKKGILNNDISNNDEEMIKMSLMEQGNEQLKFHQGTYNIKYQSL</sequence>
<proteinExistence type="predicted"/>
<dbReference type="AlphaFoldDB" id="A0A0J9WFC0"/>
<dbReference type="Proteomes" id="UP000053239">
    <property type="component" value="Unassembled WGS sequence"/>
</dbReference>
<keyword evidence="1" id="KW-1133">Transmembrane helix</keyword>
<evidence type="ECO:0000313" key="2">
    <source>
        <dbReference type="EMBL" id="KNA02144.1"/>
    </source>
</evidence>
<gene>
    <name evidence="2" type="ORF">PVNG_05909</name>
</gene>
<evidence type="ECO:0000313" key="3">
    <source>
        <dbReference type="Proteomes" id="UP000053239"/>
    </source>
</evidence>
<dbReference type="Pfam" id="PF05795">
    <property type="entry name" value="Plasmodium_Vir"/>
    <property type="match status" value="1"/>
</dbReference>
<name>A0A0J9WFC0_PLAVI</name>
<evidence type="ECO:0008006" key="4">
    <source>
        <dbReference type="Google" id="ProtNLM"/>
    </source>
</evidence>
<reference evidence="2 3" key="1">
    <citation type="submission" date="2011-09" db="EMBL/GenBank/DDBJ databases">
        <title>The Genome Sequence of Plasmodium vivax North Korean.</title>
        <authorList>
            <consortium name="The Broad Institute Genome Sequencing Platform"/>
            <consortium name="The Broad Institute Genome Sequencing Center for Infectious Disease"/>
            <person name="Neafsey D."/>
            <person name="Carlton J."/>
            <person name="Barnwell J."/>
            <person name="Collins W."/>
            <person name="Escalante A."/>
            <person name="Mullikin J."/>
            <person name="Saul A."/>
            <person name="Guigo R."/>
            <person name="Camara F."/>
            <person name="Young S.K."/>
            <person name="Zeng Q."/>
            <person name="Gargeya S."/>
            <person name="Fitzgerald M."/>
            <person name="Haas B."/>
            <person name="Abouelleil A."/>
            <person name="Alvarado L."/>
            <person name="Arachchi H.M."/>
            <person name="Berlin A."/>
            <person name="Brown A."/>
            <person name="Chapman S.B."/>
            <person name="Chen Z."/>
            <person name="Dunbar C."/>
            <person name="Freedman E."/>
            <person name="Gearin G."/>
            <person name="Gellesch M."/>
            <person name="Goldberg J."/>
            <person name="Griggs A."/>
            <person name="Gujja S."/>
            <person name="Heiman D."/>
            <person name="Howarth C."/>
            <person name="Larson L."/>
            <person name="Lui A."/>
            <person name="MacDonald P.J.P."/>
            <person name="Montmayeur A."/>
            <person name="Murphy C."/>
            <person name="Neiman D."/>
            <person name="Pearson M."/>
            <person name="Priest M."/>
            <person name="Roberts A."/>
            <person name="Saif S."/>
            <person name="Shea T."/>
            <person name="Shenoy N."/>
            <person name="Sisk P."/>
            <person name="Stolte C."/>
            <person name="Sykes S."/>
            <person name="Wortman J."/>
            <person name="Nusbaum C."/>
            <person name="Birren B."/>
        </authorList>
    </citation>
    <scope>NUCLEOTIDE SEQUENCE [LARGE SCALE GENOMIC DNA]</scope>
    <source>
        <strain evidence="2 3">North Korean</strain>
    </source>
</reference>
<dbReference type="EMBL" id="KQ235195">
    <property type="protein sequence ID" value="KNA02144.1"/>
    <property type="molecule type" value="Genomic_DNA"/>
</dbReference>